<organism evidence="2 3">
    <name type="scientific">Phytophthora fragariae</name>
    <dbReference type="NCBI Taxonomy" id="53985"/>
    <lineage>
        <taxon>Eukaryota</taxon>
        <taxon>Sar</taxon>
        <taxon>Stramenopiles</taxon>
        <taxon>Oomycota</taxon>
        <taxon>Peronosporomycetes</taxon>
        <taxon>Peronosporales</taxon>
        <taxon>Peronosporaceae</taxon>
        <taxon>Phytophthora</taxon>
    </lineage>
</organism>
<evidence type="ECO:0000313" key="2">
    <source>
        <dbReference type="EMBL" id="KAE9245206.1"/>
    </source>
</evidence>
<feature type="compositionally biased region" description="Basic residues" evidence="1">
    <location>
        <begin position="99"/>
        <end position="109"/>
    </location>
</feature>
<gene>
    <name evidence="2" type="ORF">PF004_g5346</name>
</gene>
<evidence type="ECO:0000256" key="1">
    <source>
        <dbReference type="SAM" id="MobiDB-lite"/>
    </source>
</evidence>
<dbReference type="EMBL" id="QXGC01000198">
    <property type="protein sequence ID" value="KAE9245206.1"/>
    <property type="molecule type" value="Genomic_DNA"/>
</dbReference>
<comment type="caution">
    <text evidence="2">The sequence shown here is derived from an EMBL/GenBank/DDBJ whole genome shotgun (WGS) entry which is preliminary data.</text>
</comment>
<protein>
    <submittedName>
        <fullName evidence="2">Uncharacterized protein</fullName>
    </submittedName>
</protein>
<dbReference type="AlphaFoldDB" id="A0A6G0PFV7"/>
<feature type="region of interest" description="Disordered" evidence="1">
    <location>
        <begin position="81"/>
        <end position="117"/>
    </location>
</feature>
<accession>A0A6G0PFV7</accession>
<name>A0A6G0PFV7_9STRA</name>
<sequence>MIDPSNFGAIRKAFIADLFGPTVLSIWEASINSVQLPKHPMKELSEMKTKSLAAKYFSIPQEHLNYYPSVSEAVLNAPCATADETNSKHAGPSGEPGKRRPGRPKKAMPRLKASQSSILQFFRAK</sequence>
<dbReference type="Proteomes" id="UP000476176">
    <property type="component" value="Unassembled WGS sequence"/>
</dbReference>
<proteinExistence type="predicted"/>
<reference evidence="2 3" key="1">
    <citation type="submission" date="2018-09" db="EMBL/GenBank/DDBJ databases">
        <title>Genomic investigation of the strawberry pathogen Phytophthora fragariae indicates pathogenicity is determined by transcriptional variation in three key races.</title>
        <authorList>
            <person name="Adams T.M."/>
            <person name="Armitage A.D."/>
            <person name="Sobczyk M.K."/>
            <person name="Bates H.J."/>
            <person name="Dunwell J.M."/>
            <person name="Nellist C.F."/>
            <person name="Harrison R.J."/>
        </authorList>
    </citation>
    <scope>NUCLEOTIDE SEQUENCE [LARGE SCALE GENOMIC DNA]</scope>
    <source>
        <strain evidence="2 3">BC-23</strain>
    </source>
</reference>
<evidence type="ECO:0000313" key="3">
    <source>
        <dbReference type="Proteomes" id="UP000476176"/>
    </source>
</evidence>